<dbReference type="OrthoDB" id="9805730at2"/>
<dbReference type="EMBL" id="BMIP01000010">
    <property type="protein sequence ID" value="GGD81403.1"/>
    <property type="molecule type" value="Genomic_DNA"/>
</dbReference>
<gene>
    <name evidence="6" type="ORF">GCM10010990_34190</name>
</gene>
<dbReference type="AlphaFoldDB" id="A0A916Z943"/>
<evidence type="ECO:0000256" key="4">
    <source>
        <dbReference type="SAM" id="MobiDB-lite"/>
    </source>
</evidence>
<evidence type="ECO:0000256" key="3">
    <source>
        <dbReference type="ARBA" id="ARBA00023163"/>
    </source>
</evidence>
<dbReference type="PANTHER" id="PTHR47894:SF1">
    <property type="entry name" value="HTH-TYPE TRANSCRIPTIONAL REGULATOR VQSM"/>
    <property type="match status" value="1"/>
</dbReference>
<dbReference type="PROSITE" id="PS01124">
    <property type="entry name" value="HTH_ARAC_FAMILY_2"/>
    <property type="match status" value="1"/>
</dbReference>
<organism evidence="6 7">
    <name type="scientific">Croceicoccus mobilis</name>
    <dbReference type="NCBI Taxonomy" id="1703339"/>
    <lineage>
        <taxon>Bacteria</taxon>
        <taxon>Pseudomonadati</taxon>
        <taxon>Pseudomonadota</taxon>
        <taxon>Alphaproteobacteria</taxon>
        <taxon>Sphingomonadales</taxon>
        <taxon>Erythrobacteraceae</taxon>
        <taxon>Croceicoccus</taxon>
    </lineage>
</organism>
<dbReference type="GO" id="GO:0003700">
    <property type="term" value="F:DNA-binding transcription factor activity"/>
    <property type="evidence" value="ECO:0007669"/>
    <property type="project" value="InterPro"/>
</dbReference>
<proteinExistence type="predicted"/>
<keyword evidence="1" id="KW-0805">Transcription regulation</keyword>
<reference evidence="6" key="2">
    <citation type="submission" date="2020-09" db="EMBL/GenBank/DDBJ databases">
        <authorList>
            <person name="Sun Q."/>
            <person name="Zhou Y."/>
        </authorList>
    </citation>
    <scope>NUCLEOTIDE SEQUENCE</scope>
    <source>
        <strain evidence="6">CGMCC 1.15360</strain>
    </source>
</reference>
<reference evidence="6" key="1">
    <citation type="journal article" date="2014" name="Int. J. Syst. Evol. Microbiol.">
        <title>Complete genome sequence of Corynebacterium casei LMG S-19264T (=DSM 44701T), isolated from a smear-ripened cheese.</title>
        <authorList>
            <consortium name="US DOE Joint Genome Institute (JGI-PGF)"/>
            <person name="Walter F."/>
            <person name="Albersmeier A."/>
            <person name="Kalinowski J."/>
            <person name="Ruckert C."/>
        </authorList>
    </citation>
    <scope>NUCLEOTIDE SEQUENCE</scope>
    <source>
        <strain evidence="6">CGMCC 1.15360</strain>
    </source>
</reference>
<dbReference type="Pfam" id="PF12625">
    <property type="entry name" value="Arabinose_bd"/>
    <property type="match status" value="1"/>
</dbReference>
<keyword evidence="3" id="KW-0804">Transcription</keyword>
<feature type="domain" description="HTH araC/xylS-type" evidence="5">
    <location>
        <begin position="232"/>
        <end position="330"/>
    </location>
</feature>
<dbReference type="InterPro" id="IPR032687">
    <property type="entry name" value="AraC-type_N"/>
</dbReference>
<comment type="caution">
    <text evidence="6">The sequence shown here is derived from an EMBL/GenBank/DDBJ whole genome shotgun (WGS) entry which is preliminary data.</text>
</comment>
<keyword evidence="7" id="KW-1185">Reference proteome</keyword>
<accession>A0A916Z943</accession>
<evidence type="ECO:0000313" key="6">
    <source>
        <dbReference type="EMBL" id="GGD81403.1"/>
    </source>
</evidence>
<dbReference type="Proteomes" id="UP000612349">
    <property type="component" value="Unassembled WGS sequence"/>
</dbReference>
<dbReference type="RefSeq" id="WP_066774901.1">
    <property type="nucleotide sequence ID" value="NZ_BMIP01000010.1"/>
</dbReference>
<dbReference type="InterPro" id="IPR009057">
    <property type="entry name" value="Homeodomain-like_sf"/>
</dbReference>
<evidence type="ECO:0000259" key="5">
    <source>
        <dbReference type="PROSITE" id="PS01124"/>
    </source>
</evidence>
<protein>
    <submittedName>
        <fullName evidence="6">Transcriptional regulator</fullName>
    </submittedName>
</protein>
<name>A0A916Z943_9SPHN</name>
<keyword evidence="2" id="KW-0238">DNA-binding</keyword>
<dbReference type="Pfam" id="PF12833">
    <property type="entry name" value="HTH_18"/>
    <property type="match status" value="1"/>
</dbReference>
<evidence type="ECO:0000256" key="2">
    <source>
        <dbReference type="ARBA" id="ARBA00023125"/>
    </source>
</evidence>
<dbReference type="GO" id="GO:0005829">
    <property type="term" value="C:cytosol"/>
    <property type="evidence" value="ECO:0007669"/>
    <property type="project" value="TreeGrafter"/>
</dbReference>
<sequence>MQTGLSSWVLAIIKSIEDANIDADSLCRKIGMDASKIGDLTYRYSQEQVTALWIAASKATADPVFGLKVARHVRPSTFHVVGYAMSCSETLRRAGERFARYSRIISDAAIVRFQTVEDGVSLSVELKPLGERPVYHTIDTILAGFHHLCEWIVGAEVVPLAVHLQHRAPGDPQPYGDVFHCPIVFDQPRNEIIYSNKAIDQNIPSANEELAHVLDEMAANHIDKRQTQRFSSMVRQALLGQLPRGFPSRQKTAILLGITERTLLRRLGDEGTTFQDVLERLRESLSFDYLRRPELTSEEIAFLLGFSSNSSFSRAFMRWTGERPSEWRERVNVRETAHPAEDGDPTGHGD</sequence>
<dbReference type="SMART" id="SM00342">
    <property type="entry name" value="HTH_ARAC"/>
    <property type="match status" value="1"/>
</dbReference>
<dbReference type="InterPro" id="IPR018060">
    <property type="entry name" value="HTH_AraC"/>
</dbReference>
<dbReference type="PANTHER" id="PTHR47894">
    <property type="entry name" value="HTH-TYPE TRANSCRIPTIONAL REGULATOR GADX"/>
    <property type="match status" value="1"/>
</dbReference>
<feature type="region of interest" description="Disordered" evidence="4">
    <location>
        <begin position="328"/>
        <end position="350"/>
    </location>
</feature>
<dbReference type="Gene3D" id="1.10.10.60">
    <property type="entry name" value="Homeodomain-like"/>
    <property type="match status" value="1"/>
</dbReference>
<dbReference type="GO" id="GO:0000976">
    <property type="term" value="F:transcription cis-regulatory region binding"/>
    <property type="evidence" value="ECO:0007669"/>
    <property type="project" value="TreeGrafter"/>
</dbReference>
<evidence type="ECO:0000313" key="7">
    <source>
        <dbReference type="Proteomes" id="UP000612349"/>
    </source>
</evidence>
<dbReference type="SUPFAM" id="SSF46689">
    <property type="entry name" value="Homeodomain-like"/>
    <property type="match status" value="1"/>
</dbReference>
<evidence type="ECO:0000256" key="1">
    <source>
        <dbReference type="ARBA" id="ARBA00023015"/>
    </source>
</evidence>